<dbReference type="InterPro" id="IPR003918">
    <property type="entry name" value="NADH_UbQ_OxRdtase"/>
</dbReference>
<keyword evidence="2" id="KW-1003">Cell membrane</keyword>
<dbReference type="Proteomes" id="UP000465601">
    <property type="component" value="Unassembled WGS sequence"/>
</dbReference>
<proteinExistence type="predicted"/>
<feature type="transmembrane region" description="Helical" evidence="8">
    <location>
        <begin position="541"/>
        <end position="562"/>
    </location>
</feature>
<feature type="transmembrane region" description="Helical" evidence="8">
    <location>
        <begin position="236"/>
        <end position="256"/>
    </location>
</feature>
<feature type="transmembrane region" description="Helical" evidence="8">
    <location>
        <begin position="206"/>
        <end position="224"/>
    </location>
</feature>
<feature type="transmembrane region" description="Helical" evidence="8">
    <location>
        <begin position="454"/>
        <end position="475"/>
    </location>
</feature>
<dbReference type="Pfam" id="PF00361">
    <property type="entry name" value="Proton_antipo_M"/>
    <property type="match status" value="1"/>
</dbReference>
<dbReference type="GO" id="GO:0016491">
    <property type="term" value="F:oxidoreductase activity"/>
    <property type="evidence" value="ECO:0007669"/>
    <property type="project" value="UniProtKB-KW"/>
</dbReference>
<feature type="transmembrane region" description="Helical" evidence="8">
    <location>
        <begin position="712"/>
        <end position="729"/>
    </location>
</feature>
<keyword evidence="6 8" id="KW-0472">Membrane</keyword>
<dbReference type="OrthoDB" id="9807568at2"/>
<feature type="transmembrane region" description="Helical" evidence="8">
    <location>
        <begin position="419"/>
        <end position="442"/>
    </location>
</feature>
<evidence type="ECO:0000256" key="6">
    <source>
        <dbReference type="ARBA" id="ARBA00023136"/>
    </source>
</evidence>
<evidence type="ECO:0000256" key="7">
    <source>
        <dbReference type="RuleBase" id="RU000320"/>
    </source>
</evidence>
<feature type="transmembrane region" description="Helical" evidence="8">
    <location>
        <begin position="109"/>
        <end position="130"/>
    </location>
</feature>
<feature type="transmembrane region" description="Helical" evidence="8">
    <location>
        <begin position="605"/>
        <end position="624"/>
    </location>
</feature>
<gene>
    <name evidence="10" type="ORF">F8153_00490</name>
</gene>
<feature type="transmembrane region" description="Helical" evidence="8">
    <location>
        <begin position="357"/>
        <end position="377"/>
    </location>
</feature>
<feature type="transmembrane region" description="Helical" evidence="8">
    <location>
        <begin position="313"/>
        <end position="337"/>
    </location>
</feature>
<dbReference type="GO" id="GO:0042773">
    <property type="term" value="P:ATP synthesis coupled electron transport"/>
    <property type="evidence" value="ECO:0007669"/>
    <property type="project" value="InterPro"/>
</dbReference>
<dbReference type="PRINTS" id="PR01437">
    <property type="entry name" value="NUOXDRDTASE4"/>
</dbReference>
<feature type="transmembrane region" description="Helical" evidence="8">
    <location>
        <begin position="183"/>
        <end position="200"/>
    </location>
</feature>
<feature type="transmembrane region" description="Helical" evidence="8">
    <location>
        <begin position="35"/>
        <end position="59"/>
    </location>
</feature>
<evidence type="ECO:0000256" key="3">
    <source>
        <dbReference type="ARBA" id="ARBA00022692"/>
    </source>
</evidence>
<keyword evidence="11" id="KW-1185">Reference proteome</keyword>
<dbReference type="GO" id="GO:0005886">
    <property type="term" value="C:plasma membrane"/>
    <property type="evidence" value="ECO:0007669"/>
    <property type="project" value="UniProtKB-SubCell"/>
</dbReference>
<keyword evidence="3 7" id="KW-0812">Transmembrane</keyword>
<reference evidence="10 11" key="1">
    <citation type="submission" date="2019-10" db="EMBL/GenBank/DDBJ databases">
        <title>Alkaliphilus serpentinus sp. nov. and Alkaliphilus pronyensis sp. nov., two novel anaerobic alkaliphilic species isolated from the serpentinized-hosted hydrothermal field of the Prony Bay (New Caledonia).</title>
        <authorList>
            <person name="Postec A."/>
        </authorList>
    </citation>
    <scope>NUCLEOTIDE SEQUENCE [LARGE SCALE GENOMIC DNA]</scope>
    <source>
        <strain evidence="10 11">LacT</strain>
    </source>
</reference>
<evidence type="ECO:0000313" key="11">
    <source>
        <dbReference type="Proteomes" id="UP000465601"/>
    </source>
</evidence>
<comment type="subcellular location">
    <subcellularLocation>
        <location evidence="1">Cell membrane</location>
        <topology evidence="1">Multi-pass membrane protein</topology>
    </subcellularLocation>
    <subcellularLocation>
        <location evidence="7">Membrane</location>
        <topology evidence="7">Multi-pass membrane protein</topology>
    </subcellularLocation>
</comment>
<dbReference type="AlphaFoldDB" id="A0A833HRT2"/>
<feature type="domain" description="NADH:quinone oxidoreductase/Mrp antiporter transmembrane" evidence="9">
    <location>
        <begin position="200"/>
        <end position="497"/>
    </location>
</feature>
<evidence type="ECO:0000259" key="9">
    <source>
        <dbReference type="Pfam" id="PF00361"/>
    </source>
</evidence>
<dbReference type="EMBL" id="WBZB01000002">
    <property type="protein sequence ID" value="KAB3533564.1"/>
    <property type="molecule type" value="Genomic_DNA"/>
</dbReference>
<feature type="transmembrane region" description="Helical" evidence="8">
    <location>
        <begin position="276"/>
        <end position="301"/>
    </location>
</feature>
<protein>
    <submittedName>
        <fullName evidence="10">NADH dehydrogenase</fullName>
    </submittedName>
</protein>
<evidence type="ECO:0000256" key="8">
    <source>
        <dbReference type="SAM" id="Phobius"/>
    </source>
</evidence>
<comment type="caution">
    <text evidence="10">The sequence shown here is derived from an EMBL/GenBank/DDBJ whole genome shotgun (WGS) entry which is preliminary data.</text>
</comment>
<feature type="transmembrane region" description="Helical" evidence="8">
    <location>
        <begin position="386"/>
        <end position="407"/>
    </location>
</feature>
<feature type="transmembrane region" description="Helical" evidence="8">
    <location>
        <begin position="150"/>
        <end position="171"/>
    </location>
</feature>
<dbReference type="GO" id="GO:0008137">
    <property type="term" value="F:NADH dehydrogenase (ubiquinone) activity"/>
    <property type="evidence" value="ECO:0007669"/>
    <property type="project" value="InterPro"/>
</dbReference>
<feature type="transmembrane region" description="Helical" evidence="8">
    <location>
        <begin position="507"/>
        <end position="529"/>
    </location>
</feature>
<evidence type="ECO:0000256" key="4">
    <source>
        <dbReference type="ARBA" id="ARBA00022989"/>
    </source>
</evidence>
<keyword evidence="4 8" id="KW-1133">Transmembrane helix</keyword>
<accession>A0A833HRT2</accession>
<sequence length="730" mass="81535">MKNAKSLVASQKDGKNSLRAGGNVLDSFSLNSTTIFIAAILMMLAFIALTQSTLGTNLIDTKLKLLTSIIQLISSYKPLPLLVILTPFIGSFIELYWGRRSDNLRDVAVVNTTFITLLLVMAMYPQAIAGGQVYRISEVLGFGLYFKVDMLSFTMALTTSILWLLVMIYSHDYMMFENHRSRFYFFMSITYGAILGTIMAGDVMTMFLFFEIMTFSSYMLVTHCEHRECINAGYNYIFMGVLGGLAILLGIILLYIKAGTLEFLPLASTLQNVGLVKYAIIGLFILGFGIKAGMAPVHVWLPKAHPVAPTPASALLSGIMIKIGAYGILRVTTSFFFPLSSEIEGYKDLLWSASKTLGAGIIWLGIITMAMGVFLALQQSNIKKMLAYHSVSQMGYIVMGIGVAVYLGYKGAMGYSGALYHIINHALFKSLLFMVAGVVYLHTHELDMYKLGGLWRKLPFTAAVALVAALGITGMPGFNGFASKSILHHAIIEAYEYGHHSFKYAEIMFTIISAGTVCSFIKLFGFVFLGKLPEKHRNLRGSYKMMEMAMGGLALLIIGIGLRPNYILNNFIIPAARTVTYDPSFIDKYLVKMNFFNSHDLMGMVWVYLMGIAIFILGIKFHLFHIHFPDWLRLEYLLFLPINKLLLFFCRVMGKCKGEVELTQLSKGMYNPFESLVHEETPQKRMGIIQRFVTTINIFTDRYEMGIIKSDVAIYSLILTGIMAILIIFK</sequence>
<dbReference type="PANTHER" id="PTHR42682">
    <property type="entry name" value="HYDROGENASE-4 COMPONENT F"/>
    <property type="match status" value="1"/>
</dbReference>
<dbReference type="InterPro" id="IPR001750">
    <property type="entry name" value="ND/Mrp_TM"/>
</dbReference>
<organism evidence="10 11">
    <name type="scientific">Alkaliphilus serpentinus</name>
    <dbReference type="NCBI Taxonomy" id="1482731"/>
    <lineage>
        <taxon>Bacteria</taxon>
        <taxon>Bacillati</taxon>
        <taxon>Bacillota</taxon>
        <taxon>Clostridia</taxon>
        <taxon>Peptostreptococcales</taxon>
        <taxon>Natronincolaceae</taxon>
        <taxon>Alkaliphilus</taxon>
    </lineage>
</organism>
<evidence type="ECO:0000313" key="10">
    <source>
        <dbReference type="EMBL" id="KAB3533564.1"/>
    </source>
</evidence>
<name>A0A833HRT2_9FIRM</name>
<evidence type="ECO:0000256" key="2">
    <source>
        <dbReference type="ARBA" id="ARBA00022475"/>
    </source>
</evidence>
<dbReference type="RefSeq" id="WP_151864381.1">
    <property type="nucleotide sequence ID" value="NZ_WBZB01000002.1"/>
</dbReference>
<dbReference type="InterPro" id="IPR052175">
    <property type="entry name" value="ComplexI-like_HydComp"/>
</dbReference>
<evidence type="ECO:0000256" key="5">
    <source>
        <dbReference type="ARBA" id="ARBA00023002"/>
    </source>
</evidence>
<evidence type="ECO:0000256" key="1">
    <source>
        <dbReference type="ARBA" id="ARBA00004651"/>
    </source>
</evidence>
<keyword evidence="5" id="KW-0560">Oxidoreductase</keyword>
<dbReference type="PANTHER" id="PTHR42682:SF4">
    <property type="entry name" value="NADH-UBIQUINONE_PLASTOQUINONE"/>
    <property type="match status" value="1"/>
</dbReference>
<feature type="transmembrane region" description="Helical" evidence="8">
    <location>
        <begin position="79"/>
        <end position="97"/>
    </location>
</feature>